<dbReference type="SMART" id="SM00850">
    <property type="entry name" value="LytTR"/>
    <property type="match status" value="1"/>
</dbReference>
<feature type="modified residue" description="4-aspartylphosphate" evidence="1">
    <location>
        <position position="61"/>
    </location>
</feature>
<dbReference type="AlphaFoldDB" id="A0A1V8YAJ0"/>
<dbReference type="EMBL" id="MJEA01000010">
    <property type="protein sequence ID" value="OQO69582.1"/>
    <property type="molecule type" value="Genomic_DNA"/>
</dbReference>
<dbReference type="InterPro" id="IPR001789">
    <property type="entry name" value="Sig_transdc_resp-reg_receiver"/>
</dbReference>
<organism evidence="3 4">
    <name type="scientific">Enterococcus villorum</name>
    <dbReference type="NCBI Taxonomy" id="112904"/>
    <lineage>
        <taxon>Bacteria</taxon>
        <taxon>Bacillati</taxon>
        <taxon>Bacillota</taxon>
        <taxon>Bacilli</taxon>
        <taxon>Lactobacillales</taxon>
        <taxon>Enterococcaceae</taxon>
        <taxon>Enterococcus</taxon>
    </lineage>
</organism>
<feature type="domain" description="Response regulatory" evidence="2">
    <location>
        <begin position="3"/>
        <end position="127"/>
    </location>
</feature>
<dbReference type="InterPro" id="IPR046947">
    <property type="entry name" value="LytR-like"/>
</dbReference>
<dbReference type="PROSITE" id="PS50110">
    <property type="entry name" value="RESPONSE_REGULATORY"/>
    <property type="match status" value="1"/>
</dbReference>
<evidence type="ECO:0000259" key="2">
    <source>
        <dbReference type="PROSITE" id="PS50110"/>
    </source>
</evidence>
<proteinExistence type="predicted"/>
<dbReference type="Gene3D" id="2.40.50.1020">
    <property type="entry name" value="LytTr DNA-binding domain"/>
    <property type="match status" value="1"/>
</dbReference>
<dbReference type="Pfam" id="PF04397">
    <property type="entry name" value="LytTR"/>
    <property type="match status" value="1"/>
</dbReference>
<dbReference type="InterPro" id="IPR007492">
    <property type="entry name" value="LytTR_DNA-bd_dom"/>
</dbReference>
<evidence type="ECO:0000256" key="1">
    <source>
        <dbReference type="PROSITE-ProRule" id="PRU00169"/>
    </source>
</evidence>
<comment type="caution">
    <text evidence="3">The sequence shown here is derived from an EMBL/GenBank/DDBJ whole genome shotgun (WGS) entry which is preliminary data.</text>
</comment>
<dbReference type="PANTHER" id="PTHR37299">
    <property type="entry name" value="TRANSCRIPTIONAL REGULATOR-RELATED"/>
    <property type="match status" value="1"/>
</dbReference>
<gene>
    <name evidence="3" type="ORF">BH747_09945</name>
</gene>
<dbReference type="GO" id="GO:0000156">
    <property type="term" value="F:phosphorelay response regulator activity"/>
    <property type="evidence" value="ECO:0007669"/>
    <property type="project" value="InterPro"/>
</dbReference>
<reference evidence="3 4" key="1">
    <citation type="journal article" date="2017" name="BMC Microbiol.">
        <title>Comparative genomics of Enterococcus spp. isolated from bovine feces.</title>
        <authorList>
            <person name="Beukers A.G."/>
            <person name="Zaheer R."/>
            <person name="Goji N."/>
            <person name="Amoako K.K."/>
            <person name="Chaves A.V."/>
            <person name="Ward M.P."/>
            <person name="McAllister T.A."/>
        </authorList>
    </citation>
    <scope>NUCLEOTIDE SEQUENCE [LARGE SCALE GENOMIC DNA]</scope>
    <source>
        <strain evidence="3 4">F1129D 143</strain>
    </source>
</reference>
<dbReference type="Proteomes" id="UP000192477">
    <property type="component" value="Unassembled WGS sequence"/>
</dbReference>
<evidence type="ECO:0000313" key="4">
    <source>
        <dbReference type="Proteomes" id="UP000192477"/>
    </source>
</evidence>
<dbReference type="Gene3D" id="3.40.50.2300">
    <property type="match status" value="1"/>
</dbReference>
<accession>A0A1V8YAJ0</accession>
<dbReference type="InterPro" id="IPR011006">
    <property type="entry name" value="CheY-like_superfamily"/>
</dbReference>
<dbReference type="RefSeq" id="WP_179134245.1">
    <property type="nucleotide sequence ID" value="NZ_MJEA01000010.1"/>
</dbReference>
<evidence type="ECO:0000313" key="3">
    <source>
        <dbReference type="EMBL" id="OQO69582.1"/>
    </source>
</evidence>
<keyword evidence="1" id="KW-0597">Phosphoprotein</keyword>
<name>A0A1V8YAJ0_9ENTE</name>
<protein>
    <recommendedName>
        <fullName evidence="2">Response regulatory domain-containing protein</fullName>
    </recommendedName>
</protein>
<sequence length="247" mass="29533">MASIYLIEDNFTHLTYIKKKLREYISNLHQTYIVNEIVSIDKFYNEISASTILDNDIFFIDIQLNKYFNGIDLAKKLRANNENCLIIFLTAEESKGLEIINENIIPFGYIVKDPNKMEQIDEQLNRIMRQINYKISHQKETIIVKNFDKNLFIFLTEINYFSTIKDNRHYSYLQTYEKEYILNESFVNIKKNIFPDYYIVTLKSYIINTHQIKLIERRLGKLIFKNNKELYLSPLLIGKILKKIKNL</sequence>
<dbReference type="PANTHER" id="PTHR37299:SF1">
    <property type="entry name" value="STAGE 0 SPORULATION PROTEIN A HOMOLOG"/>
    <property type="match status" value="1"/>
</dbReference>
<dbReference type="Pfam" id="PF00072">
    <property type="entry name" value="Response_reg"/>
    <property type="match status" value="1"/>
</dbReference>
<dbReference type="GO" id="GO:0003677">
    <property type="term" value="F:DNA binding"/>
    <property type="evidence" value="ECO:0007669"/>
    <property type="project" value="InterPro"/>
</dbReference>
<dbReference type="STRING" id="112904.BH747_09945"/>
<dbReference type="SUPFAM" id="SSF52172">
    <property type="entry name" value="CheY-like"/>
    <property type="match status" value="1"/>
</dbReference>